<accession>A0A0M3HMM3</accession>
<keyword evidence="1" id="KW-1133">Transmembrane helix</keyword>
<feature type="transmembrane region" description="Helical" evidence="1">
    <location>
        <begin position="91"/>
        <end position="111"/>
    </location>
</feature>
<dbReference type="WBParaSite" id="ALUE_0000279501-mRNA-1">
    <property type="protein sequence ID" value="ALUE_0000279501-mRNA-1"/>
    <property type="gene ID" value="ALUE_0000279501"/>
</dbReference>
<organism evidence="2 3">
    <name type="scientific">Ascaris lumbricoides</name>
    <name type="common">Giant roundworm</name>
    <dbReference type="NCBI Taxonomy" id="6252"/>
    <lineage>
        <taxon>Eukaryota</taxon>
        <taxon>Metazoa</taxon>
        <taxon>Ecdysozoa</taxon>
        <taxon>Nematoda</taxon>
        <taxon>Chromadorea</taxon>
        <taxon>Rhabditida</taxon>
        <taxon>Spirurina</taxon>
        <taxon>Ascaridomorpha</taxon>
        <taxon>Ascaridoidea</taxon>
        <taxon>Ascarididae</taxon>
        <taxon>Ascaris</taxon>
    </lineage>
</organism>
<keyword evidence="2" id="KW-1185">Reference proteome</keyword>
<protein>
    <submittedName>
        <fullName evidence="3">Cytochrome c oxidase subunit 1</fullName>
    </submittedName>
</protein>
<evidence type="ECO:0000313" key="3">
    <source>
        <dbReference type="WBParaSite" id="ALUE_0000279501-mRNA-1"/>
    </source>
</evidence>
<feature type="transmembrane region" description="Helical" evidence="1">
    <location>
        <begin position="36"/>
        <end position="58"/>
    </location>
</feature>
<dbReference type="Proteomes" id="UP000036681">
    <property type="component" value="Unplaced"/>
</dbReference>
<name>A0A0M3HMM3_ASCLU</name>
<reference evidence="3" key="1">
    <citation type="submission" date="2017-02" db="UniProtKB">
        <authorList>
            <consortium name="WormBaseParasite"/>
        </authorList>
    </citation>
    <scope>IDENTIFICATION</scope>
</reference>
<dbReference type="AlphaFoldDB" id="A0A0M3HMM3"/>
<keyword evidence="1" id="KW-0812">Transmembrane</keyword>
<proteinExistence type="predicted"/>
<evidence type="ECO:0000313" key="2">
    <source>
        <dbReference type="Proteomes" id="UP000036681"/>
    </source>
</evidence>
<keyword evidence="1" id="KW-0472">Membrane</keyword>
<evidence type="ECO:0000256" key="1">
    <source>
        <dbReference type="SAM" id="Phobius"/>
    </source>
</evidence>
<sequence>MIQKRPLDCRSDFLQKPNATEFETSLLDRDPTSAHLALLLPIYIGGGELTVFSSGVLWSNRVPVDSKVASRLFFSTTVPVLGMGHFSTLHLAPPILLSSILPSLSIAFLNLPPNKWVVNSNTPFPPGLVECVMGLFTK</sequence>